<organism evidence="2 3">
    <name type="scientific">Quillaja saponaria</name>
    <name type="common">Soap bark tree</name>
    <dbReference type="NCBI Taxonomy" id="32244"/>
    <lineage>
        <taxon>Eukaryota</taxon>
        <taxon>Viridiplantae</taxon>
        <taxon>Streptophyta</taxon>
        <taxon>Embryophyta</taxon>
        <taxon>Tracheophyta</taxon>
        <taxon>Spermatophyta</taxon>
        <taxon>Magnoliopsida</taxon>
        <taxon>eudicotyledons</taxon>
        <taxon>Gunneridae</taxon>
        <taxon>Pentapetalae</taxon>
        <taxon>rosids</taxon>
        <taxon>fabids</taxon>
        <taxon>Fabales</taxon>
        <taxon>Quillajaceae</taxon>
        <taxon>Quillaja</taxon>
    </lineage>
</organism>
<accession>A0AAD7LU79</accession>
<comment type="caution">
    <text evidence="2">The sequence shown here is derived from an EMBL/GenBank/DDBJ whole genome shotgun (WGS) entry which is preliminary data.</text>
</comment>
<dbReference type="AlphaFoldDB" id="A0AAD7LU79"/>
<feature type="transmembrane region" description="Helical" evidence="1">
    <location>
        <begin position="51"/>
        <end position="76"/>
    </location>
</feature>
<name>A0AAD7LU79_QUISA</name>
<keyword evidence="1" id="KW-1133">Transmembrane helix</keyword>
<sequence>MVCRKVPLFIILSLKSHLDVTWKLSAIHSAVGTPLLAVSLAVPALPSPVLAVSLLSCCCVLGLLAWASSLAGFFLVA</sequence>
<proteinExistence type="predicted"/>
<protein>
    <submittedName>
        <fullName evidence="2">Uncharacterized protein</fullName>
    </submittedName>
</protein>
<dbReference type="KEGG" id="qsa:O6P43_014134"/>
<keyword evidence="3" id="KW-1185">Reference proteome</keyword>
<dbReference type="EMBL" id="JARAOO010000006">
    <property type="protein sequence ID" value="KAJ7964293.1"/>
    <property type="molecule type" value="Genomic_DNA"/>
</dbReference>
<keyword evidence="1" id="KW-0812">Transmembrane</keyword>
<feature type="transmembrane region" description="Helical" evidence="1">
    <location>
        <begin position="20"/>
        <end position="45"/>
    </location>
</feature>
<evidence type="ECO:0000256" key="1">
    <source>
        <dbReference type="SAM" id="Phobius"/>
    </source>
</evidence>
<gene>
    <name evidence="2" type="ORF">O6P43_014134</name>
</gene>
<reference evidence="2" key="1">
    <citation type="journal article" date="2023" name="Science">
        <title>Elucidation of the pathway for biosynthesis of saponin adjuvants from the soapbark tree.</title>
        <authorList>
            <person name="Reed J."/>
            <person name="Orme A."/>
            <person name="El-Demerdash A."/>
            <person name="Owen C."/>
            <person name="Martin L.B.B."/>
            <person name="Misra R.C."/>
            <person name="Kikuchi S."/>
            <person name="Rejzek M."/>
            <person name="Martin A.C."/>
            <person name="Harkess A."/>
            <person name="Leebens-Mack J."/>
            <person name="Louveau T."/>
            <person name="Stephenson M.J."/>
            <person name="Osbourn A."/>
        </authorList>
    </citation>
    <scope>NUCLEOTIDE SEQUENCE</scope>
    <source>
        <strain evidence="2">S10</strain>
    </source>
</reference>
<keyword evidence="1" id="KW-0472">Membrane</keyword>
<evidence type="ECO:0000313" key="2">
    <source>
        <dbReference type="EMBL" id="KAJ7964293.1"/>
    </source>
</evidence>
<evidence type="ECO:0000313" key="3">
    <source>
        <dbReference type="Proteomes" id="UP001163823"/>
    </source>
</evidence>
<dbReference type="Proteomes" id="UP001163823">
    <property type="component" value="Chromosome 6"/>
</dbReference>